<feature type="region of interest" description="Disordered" evidence="1">
    <location>
        <begin position="1"/>
        <end position="38"/>
    </location>
</feature>
<accession>A0ABV6B9N1</accession>
<evidence type="ECO:0000256" key="1">
    <source>
        <dbReference type="SAM" id="MobiDB-lite"/>
    </source>
</evidence>
<sequence>MSKIQPMSGQQRLRQLAKRQLGQELASRPRQDQQDNTISIQQVRQASAVHQQLSSRAGVGADLDVPEDTLSTRAERRRQMTVERQQYNLEKVMVLAQEYCTDQAVSQELDPDWFYHFCELVQNISALSMQKLWARILAAEISMPGSFSYKTLNILRQMHHKDAQALQLASSLSCRISAQEPAHIYFSYLQQGSFWQWIRGRHRGVLNLSQFGLTYPQILSLTDLGLLHPAEIESGVMNKGQTLQWMFPQTPLQGRLKANGIVLQYYKFTNNGAELMSLLNSPVQPLFMQALQTLFGNVIEFQPMA</sequence>
<evidence type="ECO:0000313" key="3">
    <source>
        <dbReference type="Proteomes" id="UP001589813"/>
    </source>
</evidence>
<evidence type="ECO:0000313" key="2">
    <source>
        <dbReference type="EMBL" id="MFC0047581.1"/>
    </source>
</evidence>
<dbReference type="RefSeq" id="WP_377240989.1">
    <property type="nucleotide sequence ID" value="NZ_JBHLXP010000001.1"/>
</dbReference>
<dbReference type="InterPro" id="IPR021254">
    <property type="entry name" value="DUF2806"/>
</dbReference>
<dbReference type="NCBIfam" id="TIGR03899">
    <property type="entry name" value="TIGR03899 family protein"/>
    <property type="match status" value="1"/>
</dbReference>
<reference evidence="2 3" key="1">
    <citation type="submission" date="2024-09" db="EMBL/GenBank/DDBJ databases">
        <authorList>
            <person name="Sun Q."/>
            <person name="Mori K."/>
        </authorList>
    </citation>
    <scope>NUCLEOTIDE SEQUENCE [LARGE SCALE GENOMIC DNA]</scope>
    <source>
        <strain evidence="2 3">KCTC 23315</strain>
    </source>
</reference>
<proteinExistence type="predicted"/>
<comment type="caution">
    <text evidence="2">The sequence shown here is derived from an EMBL/GenBank/DDBJ whole genome shotgun (WGS) entry which is preliminary data.</text>
</comment>
<keyword evidence="3" id="KW-1185">Reference proteome</keyword>
<protein>
    <submittedName>
        <fullName evidence="2">TIGR03899 family protein</fullName>
    </submittedName>
</protein>
<dbReference type="Pfam" id="PF10987">
    <property type="entry name" value="DUF2806"/>
    <property type="match status" value="1"/>
</dbReference>
<name>A0ABV6B9N1_9GAMM</name>
<dbReference type="EMBL" id="JBHLXP010000001">
    <property type="protein sequence ID" value="MFC0047581.1"/>
    <property type="molecule type" value="Genomic_DNA"/>
</dbReference>
<organism evidence="2 3">
    <name type="scientific">Rheinheimera tilapiae</name>
    <dbReference type="NCBI Taxonomy" id="875043"/>
    <lineage>
        <taxon>Bacteria</taxon>
        <taxon>Pseudomonadati</taxon>
        <taxon>Pseudomonadota</taxon>
        <taxon>Gammaproteobacteria</taxon>
        <taxon>Chromatiales</taxon>
        <taxon>Chromatiaceae</taxon>
        <taxon>Rheinheimera</taxon>
    </lineage>
</organism>
<feature type="compositionally biased region" description="Low complexity" evidence="1">
    <location>
        <begin position="10"/>
        <end position="23"/>
    </location>
</feature>
<dbReference type="Proteomes" id="UP001589813">
    <property type="component" value="Unassembled WGS sequence"/>
</dbReference>
<gene>
    <name evidence="2" type="ORF">ACFFJP_04650</name>
</gene>